<dbReference type="Pfam" id="PF21821">
    <property type="entry name" value="Dit_like"/>
    <property type="match status" value="1"/>
</dbReference>
<evidence type="ECO:0000259" key="2">
    <source>
        <dbReference type="Pfam" id="PF21821"/>
    </source>
</evidence>
<dbReference type="AlphaFoldDB" id="A0A1U9KR22"/>
<dbReference type="STRING" id="320497.A0U93_09845"/>
<gene>
    <name evidence="3" type="ORF">A0U93_09845</name>
</gene>
<dbReference type="EMBL" id="CP014691">
    <property type="protein sequence ID" value="AQS88195.1"/>
    <property type="molecule type" value="Genomic_DNA"/>
</dbReference>
<dbReference type="InterPro" id="IPR041219">
    <property type="entry name" value="Phage_lysozyme2"/>
</dbReference>
<accession>A0A1U9KR22</accession>
<dbReference type="Pfam" id="PF18013">
    <property type="entry name" value="Phage_lysozyme2"/>
    <property type="match status" value="1"/>
</dbReference>
<keyword evidence="4" id="KW-1185">Reference proteome</keyword>
<evidence type="ECO:0000259" key="1">
    <source>
        <dbReference type="Pfam" id="PF18013"/>
    </source>
</evidence>
<proteinExistence type="predicted"/>
<name>A0A1U9KR22_9PROT</name>
<evidence type="ECO:0000313" key="3">
    <source>
        <dbReference type="EMBL" id="AQS88195.1"/>
    </source>
</evidence>
<sequence length="334" mass="36084">MALNFFQKTLGLTREQAAGIVASGVQESGLNEGRRGDGGKAFGVFQWHQARADDILRRFGIDVRTAPFTEQLRAAALEMQQGGDPGARNALAMLRSAQDFAQSSSIFSDQFERPANRFGTEESNRAAIAADILSRNPSYATQNNDNSAIHNNATVNVTVHGNADKQGIKDGISDHAFKMPAQLELSYGWSNASMQALADVADDFADSSSLQNLGEGYVRKVYDALLALQKRRELCTIVTMKHLYKNMIITSVATETTPESAYSMFVTATCQEVLMARSVTANASASSNLSDASTQATPANTQSVLYMGTKQLTPVNDPSLSETYSKWAGMIGLK</sequence>
<evidence type="ECO:0000313" key="4">
    <source>
        <dbReference type="Proteomes" id="UP000188604"/>
    </source>
</evidence>
<organism evidence="3 4">
    <name type="scientific">Neoasaia chiangmaiensis</name>
    <dbReference type="NCBI Taxonomy" id="320497"/>
    <lineage>
        <taxon>Bacteria</taxon>
        <taxon>Pseudomonadati</taxon>
        <taxon>Pseudomonadota</taxon>
        <taxon>Alphaproteobacteria</taxon>
        <taxon>Acetobacterales</taxon>
        <taxon>Acetobacteraceae</taxon>
        <taxon>Neoasaia</taxon>
    </lineage>
</organism>
<feature type="domain" description="Phage tail lysozyme" evidence="1">
    <location>
        <begin position="3"/>
        <end position="133"/>
    </location>
</feature>
<dbReference type="Gene3D" id="1.10.530.10">
    <property type="match status" value="1"/>
</dbReference>
<dbReference type="InterPro" id="IPR048494">
    <property type="entry name" value="Dit-like_N"/>
</dbReference>
<reference evidence="3 4" key="1">
    <citation type="submission" date="2016-03" db="EMBL/GenBank/DDBJ databases">
        <title>Acetic acid bacteria sequencing.</title>
        <authorList>
            <person name="Brandt J."/>
            <person name="Jakob F."/>
            <person name="Vogel R.F."/>
        </authorList>
    </citation>
    <scope>NUCLEOTIDE SEQUENCE [LARGE SCALE GENOMIC DNA]</scope>
    <source>
        <strain evidence="3 4">NBRC 101099</strain>
    </source>
</reference>
<dbReference type="KEGG" id="nch:A0U93_09845"/>
<protein>
    <submittedName>
        <fullName evidence="3">Uncharacterized protein</fullName>
    </submittedName>
</protein>
<feature type="domain" description="Dit-like phage tail protein N-terminal" evidence="2">
    <location>
        <begin position="172"/>
        <end position="281"/>
    </location>
</feature>
<dbReference type="Proteomes" id="UP000188604">
    <property type="component" value="Chromosome"/>
</dbReference>